<dbReference type="GO" id="GO:0005737">
    <property type="term" value="C:cytoplasm"/>
    <property type="evidence" value="ECO:0007669"/>
    <property type="project" value="TreeGrafter"/>
</dbReference>
<dbReference type="PANTHER" id="PTHR46981:SF1">
    <property type="entry name" value="BIS(5'-ADENOSYL)-TRIPHOSPHATASE"/>
    <property type="match status" value="1"/>
</dbReference>
<evidence type="ECO:0000259" key="2">
    <source>
        <dbReference type="PROSITE" id="PS51084"/>
    </source>
</evidence>
<proteinExistence type="predicted"/>
<name>A0A927RAR3_9ACTN</name>
<protein>
    <submittedName>
        <fullName evidence="3">Diadenosine tetraphosphate (Ap4A) HIT family hydrolase</fullName>
    </submittedName>
</protein>
<accession>A0A927RAR3</accession>
<evidence type="ECO:0000256" key="1">
    <source>
        <dbReference type="PROSITE-ProRule" id="PRU00464"/>
    </source>
</evidence>
<feature type="domain" description="HIT" evidence="2">
    <location>
        <begin position="154"/>
        <end position="262"/>
    </location>
</feature>
<keyword evidence="3" id="KW-0378">Hydrolase</keyword>
<evidence type="ECO:0000313" key="4">
    <source>
        <dbReference type="Proteomes" id="UP000638648"/>
    </source>
</evidence>
<gene>
    <name evidence="3" type="ORF">HEB94_006150</name>
</gene>
<sequence>MPLLTFPTWEIARPAHALTEAHVAIRALAPLDPARMSLPQAAELVRAYRATRNALHTVLGCDGFALSFSWSWTPFGDGIGEPAPEWEGAVLHVFGRGPGERTKPVRAMALPARERPTPLPADEESSLAKRLETVLATIETSTPFTPTMRAAASAECDGCLPEVERDQEVWRAQGVRVLRPRDPLVEANVLVLPLRHVASVGSLRPDEIVSYAARLHEVRVDLGRRFRSTGLSCFVNDGARAGQTTPHAHVHVVGRSREEPANPFEILGRRIGIRAQG</sequence>
<dbReference type="GO" id="GO:0005886">
    <property type="term" value="C:plasma membrane"/>
    <property type="evidence" value="ECO:0007669"/>
    <property type="project" value="TreeGrafter"/>
</dbReference>
<dbReference type="GO" id="GO:0015964">
    <property type="term" value="P:diadenosine triphosphate catabolic process"/>
    <property type="evidence" value="ECO:0007669"/>
    <property type="project" value="TreeGrafter"/>
</dbReference>
<dbReference type="PROSITE" id="PS51084">
    <property type="entry name" value="HIT_2"/>
    <property type="match status" value="1"/>
</dbReference>
<dbReference type="InterPro" id="IPR011146">
    <property type="entry name" value="HIT-like"/>
</dbReference>
<dbReference type="EMBL" id="JADBEM010000001">
    <property type="protein sequence ID" value="MBE1609302.1"/>
    <property type="molecule type" value="Genomic_DNA"/>
</dbReference>
<reference evidence="3" key="1">
    <citation type="submission" date="2020-10" db="EMBL/GenBank/DDBJ databases">
        <title>Sequencing the genomes of 1000 actinobacteria strains.</title>
        <authorList>
            <person name="Klenk H.-P."/>
        </authorList>
    </citation>
    <scope>NUCLEOTIDE SEQUENCE</scope>
    <source>
        <strain evidence="3">DSM 45354</strain>
    </source>
</reference>
<dbReference type="RefSeq" id="WP_192752900.1">
    <property type="nucleotide sequence ID" value="NZ_BAABJL010000142.1"/>
</dbReference>
<keyword evidence="4" id="KW-1185">Reference proteome</keyword>
<dbReference type="InterPro" id="IPR052677">
    <property type="entry name" value="Dinucleoside_ppp_hydrolase"/>
</dbReference>
<dbReference type="GO" id="GO:0032435">
    <property type="term" value="P:negative regulation of proteasomal ubiquitin-dependent protein catabolic process"/>
    <property type="evidence" value="ECO:0007669"/>
    <property type="project" value="TreeGrafter"/>
</dbReference>
<dbReference type="AlphaFoldDB" id="A0A927RAR3"/>
<feature type="short sequence motif" description="Histidine triad motif" evidence="1">
    <location>
        <begin position="247"/>
        <end position="251"/>
    </location>
</feature>
<comment type="caution">
    <text evidence="3">The sequence shown here is derived from an EMBL/GenBank/DDBJ whole genome shotgun (WGS) entry which is preliminary data.</text>
</comment>
<dbReference type="InterPro" id="IPR036265">
    <property type="entry name" value="HIT-like_sf"/>
</dbReference>
<dbReference type="GO" id="GO:0047710">
    <property type="term" value="F:bis(5'-adenosyl)-triphosphatase activity"/>
    <property type="evidence" value="ECO:0007669"/>
    <property type="project" value="TreeGrafter"/>
</dbReference>
<dbReference type="Gene3D" id="3.30.428.10">
    <property type="entry name" value="HIT-like"/>
    <property type="match status" value="1"/>
</dbReference>
<dbReference type="GO" id="GO:0006163">
    <property type="term" value="P:purine nucleotide metabolic process"/>
    <property type="evidence" value="ECO:0007669"/>
    <property type="project" value="TreeGrafter"/>
</dbReference>
<dbReference type="GO" id="GO:0031625">
    <property type="term" value="F:ubiquitin protein ligase binding"/>
    <property type="evidence" value="ECO:0007669"/>
    <property type="project" value="TreeGrafter"/>
</dbReference>
<dbReference type="Pfam" id="PF01230">
    <property type="entry name" value="HIT"/>
    <property type="match status" value="1"/>
</dbReference>
<evidence type="ECO:0000313" key="3">
    <source>
        <dbReference type="EMBL" id="MBE1609302.1"/>
    </source>
</evidence>
<organism evidence="3 4">
    <name type="scientific">Actinopolymorpha pittospori</name>
    <dbReference type="NCBI Taxonomy" id="648752"/>
    <lineage>
        <taxon>Bacteria</taxon>
        <taxon>Bacillati</taxon>
        <taxon>Actinomycetota</taxon>
        <taxon>Actinomycetes</taxon>
        <taxon>Propionibacteriales</taxon>
        <taxon>Actinopolymorphaceae</taxon>
        <taxon>Actinopolymorpha</taxon>
    </lineage>
</organism>
<dbReference type="SUPFAM" id="SSF54197">
    <property type="entry name" value="HIT-like"/>
    <property type="match status" value="1"/>
</dbReference>
<dbReference type="Proteomes" id="UP000638648">
    <property type="component" value="Unassembled WGS sequence"/>
</dbReference>
<dbReference type="PANTHER" id="PTHR46981">
    <property type="entry name" value="BIS(5'-ADENOSYL)-TRIPHOSPHATASE"/>
    <property type="match status" value="1"/>
</dbReference>